<sequence>MARPNPLSASSLDPAVLDRLSKLSLVARSVVEGFMAGAHRSPQRGASVEFAQHREYVAGDDPRFIDERIFAKTGRLVVKEFIEETNFSCYVAVDASRSMDFGTAGRTKLVYAKWCAAALTYLILRSRDYAGLVIFDEKLRREVPPGGGAPQALTLFRELEATQAGGDTHVGDLLIGLSERLRRRGIVIVISDFFDDADRIVDGVRRLHMAGHEPILLQVVDPAEQDFAFDGHLKLEPLESGETLKIDARTVRDAYLDELRKHTETLASGCRALGVDFVTMSTATALDVALSAFLSRRMARRTKR</sequence>
<dbReference type="Proteomes" id="UP000319342">
    <property type="component" value="Chromosome"/>
</dbReference>
<feature type="domain" description="DUF58" evidence="2">
    <location>
        <begin position="53"/>
        <end position="264"/>
    </location>
</feature>
<evidence type="ECO:0000313" key="4">
    <source>
        <dbReference type="Proteomes" id="UP000319342"/>
    </source>
</evidence>
<protein>
    <recommendedName>
        <fullName evidence="2">DUF58 domain-containing protein</fullName>
    </recommendedName>
</protein>
<keyword evidence="1" id="KW-1133">Transmembrane helix</keyword>
<gene>
    <name evidence="3" type="ORF">Pla163_17450</name>
</gene>
<dbReference type="CDD" id="cd00198">
    <property type="entry name" value="vWFA"/>
    <property type="match status" value="1"/>
</dbReference>
<feature type="transmembrane region" description="Helical" evidence="1">
    <location>
        <begin position="272"/>
        <end position="294"/>
    </location>
</feature>
<proteinExistence type="predicted"/>
<keyword evidence="4" id="KW-1185">Reference proteome</keyword>
<reference evidence="3 4" key="1">
    <citation type="submission" date="2019-02" db="EMBL/GenBank/DDBJ databases">
        <title>Deep-cultivation of Planctomycetes and their phenomic and genomic characterization uncovers novel biology.</title>
        <authorList>
            <person name="Wiegand S."/>
            <person name="Jogler M."/>
            <person name="Boedeker C."/>
            <person name="Pinto D."/>
            <person name="Vollmers J."/>
            <person name="Rivas-Marin E."/>
            <person name="Kohn T."/>
            <person name="Peeters S.H."/>
            <person name="Heuer A."/>
            <person name="Rast P."/>
            <person name="Oberbeckmann S."/>
            <person name="Bunk B."/>
            <person name="Jeske O."/>
            <person name="Meyerdierks A."/>
            <person name="Storesund J.E."/>
            <person name="Kallscheuer N."/>
            <person name="Luecker S."/>
            <person name="Lage O.M."/>
            <person name="Pohl T."/>
            <person name="Merkel B.J."/>
            <person name="Hornburger P."/>
            <person name="Mueller R.-W."/>
            <person name="Bruemmer F."/>
            <person name="Labrenz M."/>
            <person name="Spormann A.M."/>
            <person name="Op den Camp H."/>
            <person name="Overmann J."/>
            <person name="Amann R."/>
            <person name="Jetten M.S.M."/>
            <person name="Mascher T."/>
            <person name="Medema M.H."/>
            <person name="Devos D.P."/>
            <person name="Kaster A.-K."/>
            <person name="Ovreas L."/>
            <person name="Rohde M."/>
            <person name="Galperin M.Y."/>
            <person name="Jogler C."/>
        </authorList>
    </citation>
    <scope>NUCLEOTIDE SEQUENCE [LARGE SCALE GENOMIC DNA]</scope>
    <source>
        <strain evidence="3 4">Pla163</strain>
    </source>
</reference>
<dbReference type="PANTHER" id="PTHR33608:SF7">
    <property type="entry name" value="DUF58 DOMAIN-CONTAINING PROTEIN"/>
    <property type="match status" value="1"/>
</dbReference>
<dbReference type="PANTHER" id="PTHR33608">
    <property type="entry name" value="BLL2464 PROTEIN"/>
    <property type="match status" value="1"/>
</dbReference>
<dbReference type="Gene3D" id="3.40.50.410">
    <property type="entry name" value="von Willebrand factor, type A domain"/>
    <property type="match status" value="1"/>
</dbReference>
<evidence type="ECO:0000256" key="1">
    <source>
        <dbReference type="SAM" id="Phobius"/>
    </source>
</evidence>
<dbReference type="RefSeq" id="WP_145186531.1">
    <property type="nucleotide sequence ID" value="NZ_CP036290.1"/>
</dbReference>
<name>A0A518CZH3_9BACT</name>
<evidence type="ECO:0000313" key="3">
    <source>
        <dbReference type="EMBL" id="QDU84634.1"/>
    </source>
</evidence>
<keyword evidence="1" id="KW-0812">Transmembrane</keyword>
<dbReference type="EMBL" id="CP036290">
    <property type="protein sequence ID" value="QDU84634.1"/>
    <property type="molecule type" value="Genomic_DNA"/>
</dbReference>
<organism evidence="3 4">
    <name type="scientific">Rohdeia mirabilis</name>
    <dbReference type="NCBI Taxonomy" id="2528008"/>
    <lineage>
        <taxon>Bacteria</taxon>
        <taxon>Pseudomonadati</taxon>
        <taxon>Planctomycetota</taxon>
        <taxon>Planctomycetia</taxon>
        <taxon>Planctomycetia incertae sedis</taxon>
        <taxon>Rohdeia</taxon>
    </lineage>
</organism>
<dbReference type="SUPFAM" id="SSF53300">
    <property type="entry name" value="vWA-like"/>
    <property type="match status" value="1"/>
</dbReference>
<dbReference type="InterPro" id="IPR002881">
    <property type="entry name" value="DUF58"/>
</dbReference>
<dbReference type="OrthoDB" id="9780819at2"/>
<keyword evidence="1" id="KW-0472">Membrane</keyword>
<evidence type="ECO:0000259" key="2">
    <source>
        <dbReference type="Pfam" id="PF01882"/>
    </source>
</evidence>
<dbReference type="Pfam" id="PF01882">
    <property type="entry name" value="DUF58"/>
    <property type="match status" value="1"/>
</dbReference>
<dbReference type="InterPro" id="IPR036465">
    <property type="entry name" value="vWFA_dom_sf"/>
</dbReference>
<dbReference type="AlphaFoldDB" id="A0A518CZH3"/>
<accession>A0A518CZH3</accession>